<dbReference type="GO" id="GO:0003677">
    <property type="term" value="F:DNA binding"/>
    <property type="evidence" value="ECO:0007669"/>
    <property type="project" value="UniProtKB-KW"/>
</dbReference>
<dbReference type="SMART" id="SM00345">
    <property type="entry name" value="HTH_GNTR"/>
    <property type="match status" value="1"/>
</dbReference>
<gene>
    <name evidence="5" type="ORF">OL599_09905</name>
</gene>
<dbReference type="InterPro" id="IPR036390">
    <property type="entry name" value="WH_DNA-bd_sf"/>
</dbReference>
<dbReference type="InterPro" id="IPR011711">
    <property type="entry name" value="GntR_C"/>
</dbReference>
<dbReference type="Gene3D" id="1.20.120.530">
    <property type="entry name" value="GntR ligand-binding domain-like"/>
    <property type="match status" value="1"/>
</dbReference>
<keyword evidence="3" id="KW-0804">Transcription</keyword>
<dbReference type="PROSITE" id="PS50949">
    <property type="entry name" value="HTH_GNTR"/>
    <property type="match status" value="1"/>
</dbReference>
<proteinExistence type="predicted"/>
<organism evidence="5 6">
    <name type="scientific">Limobrevibacterium gyesilva</name>
    <dbReference type="NCBI Taxonomy" id="2991712"/>
    <lineage>
        <taxon>Bacteria</taxon>
        <taxon>Pseudomonadati</taxon>
        <taxon>Pseudomonadota</taxon>
        <taxon>Alphaproteobacteria</taxon>
        <taxon>Acetobacterales</taxon>
        <taxon>Acetobacteraceae</taxon>
        <taxon>Limobrevibacterium</taxon>
    </lineage>
</organism>
<evidence type="ECO:0000256" key="3">
    <source>
        <dbReference type="ARBA" id="ARBA00023163"/>
    </source>
</evidence>
<dbReference type="AlphaFoldDB" id="A0AA41YQZ8"/>
<evidence type="ECO:0000256" key="2">
    <source>
        <dbReference type="ARBA" id="ARBA00023125"/>
    </source>
</evidence>
<dbReference type="Gene3D" id="1.10.10.10">
    <property type="entry name" value="Winged helix-like DNA-binding domain superfamily/Winged helix DNA-binding domain"/>
    <property type="match status" value="1"/>
</dbReference>
<dbReference type="GO" id="GO:0003700">
    <property type="term" value="F:DNA-binding transcription factor activity"/>
    <property type="evidence" value="ECO:0007669"/>
    <property type="project" value="InterPro"/>
</dbReference>
<evidence type="ECO:0000256" key="1">
    <source>
        <dbReference type="ARBA" id="ARBA00023015"/>
    </source>
</evidence>
<accession>A0AA41YQZ8</accession>
<protein>
    <submittedName>
        <fullName evidence="5">GntR family transcriptional regulator</fullName>
    </submittedName>
</protein>
<dbReference type="InterPro" id="IPR036388">
    <property type="entry name" value="WH-like_DNA-bd_sf"/>
</dbReference>
<keyword evidence="6" id="KW-1185">Reference proteome</keyword>
<dbReference type="PRINTS" id="PR00035">
    <property type="entry name" value="HTHGNTR"/>
</dbReference>
<evidence type="ECO:0000259" key="4">
    <source>
        <dbReference type="PROSITE" id="PS50949"/>
    </source>
</evidence>
<evidence type="ECO:0000313" key="5">
    <source>
        <dbReference type="EMBL" id="MCW3474895.1"/>
    </source>
</evidence>
<dbReference type="CDD" id="cd07377">
    <property type="entry name" value="WHTH_GntR"/>
    <property type="match status" value="1"/>
</dbReference>
<dbReference type="Pfam" id="PF07729">
    <property type="entry name" value="FCD"/>
    <property type="match status" value="1"/>
</dbReference>
<sequence length="219" mass="24900">MNRNRSSPALPLARTTPDLIADALRADIAQGELPPGEALRQEELAERFSVSRIPIREALRRLEAEGLVVVHPNRGAYVSRLDAAEVQEIYELRILLECDLLERAMSCMSRDDLLAIETILSTAEHEAHGPRWSELDDRFHETLYAPARRPRHLAMVLTLRSSVKHYQNAYAALPRNTVEWLRDHRAIVTACRTGNCEAALRRLKQHLTRAGRLVIDNFT</sequence>
<dbReference type="InterPro" id="IPR000524">
    <property type="entry name" value="Tscrpt_reg_HTH_GntR"/>
</dbReference>
<evidence type="ECO:0000313" key="6">
    <source>
        <dbReference type="Proteomes" id="UP001165679"/>
    </source>
</evidence>
<comment type="caution">
    <text evidence="5">The sequence shown here is derived from an EMBL/GenBank/DDBJ whole genome shotgun (WGS) entry which is preliminary data.</text>
</comment>
<keyword evidence="1" id="KW-0805">Transcription regulation</keyword>
<reference evidence="5" key="1">
    <citation type="submission" date="2022-09" db="EMBL/GenBank/DDBJ databases">
        <title>Rhodovastum sp. nov. RN2-1 isolated from soil in Seongnam, South Korea.</title>
        <authorList>
            <person name="Le N.T."/>
        </authorList>
    </citation>
    <scope>NUCLEOTIDE SEQUENCE</scope>
    <source>
        <strain evidence="5">RN2-1</strain>
    </source>
</reference>
<dbReference type="SUPFAM" id="SSF48008">
    <property type="entry name" value="GntR ligand-binding domain-like"/>
    <property type="match status" value="1"/>
</dbReference>
<dbReference type="EMBL" id="JAPDNT010000005">
    <property type="protein sequence ID" value="MCW3474895.1"/>
    <property type="molecule type" value="Genomic_DNA"/>
</dbReference>
<dbReference type="PANTHER" id="PTHR43537">
    <property type="entry name" value="TRANSCRIPTIONAL REGULATOR, GNTR FAMILY"/>
    <property type="match status" value="1"/>
</dbReference>
<dbReference type="RefSeq" id="WP_264713552.1">
    <property type="nucleotide sequence ID" value="NZ_JAPDNT010000005.1"/>
</dbReference>
<keyword evidence="2" id="KW-0238">DNA-binding</keyword>
<dbReference type="SMART" id="SM00895">
    <property type="entry name" value="FCD"/>
    <property type="match status" value="1"/>
</dbReference>
<feature type="domain" description="HTH gntR-type" evidence="4">
    <location>
        <begin position="14"/>
        <end position="81"/>
    </location>
</feature>
<reference evidence="5" key="2">
    <citation type="submission" date="2022-10" db="EMBL/GenBank/DDBJ databases">
        <authorList>
            <person name="Trinh H.N."/>
        </authorList>
    </citation>
    <scope>NUCLEOTIDE SEQUENCE</scope>
    <source>
        <strain evidence="5">RN2-1</strain>
    </source>
</reference>
<name>A0AA41YQZ8_9PROT</name>
<dbReference type="SUPFAM" id="SSF46785">
    <property type="entry name" value="Winged helix' DNA-binding domain"/>
    <property type="match status" value="1"/>
</dbReference>
<dbReference type="Pfam" id="PF00392">
    <property type="entry name" value="GntR"/>
    <property type="match status" value="1"/>
</dbReference>
<dbReference type="Proteomes" id="UP001165679">
    <property type="component" value="Unassembled WGS sequence"/>
</dbReference>
<dbReference type="PANTHER" id="PTHR43537:SF41">
    <property type="entry name" value="TRANSCRIPTIONAL REGULATORY PROTEIN"/>
    <property type="match status" value="1"/>
</dbReference>
<dbReference type="InterPro" id="IPR008920">
    <property type="entry name" value="TF_FadR/GntR_C"/>
</dbReference>